<dbReference type="Pfam" id="PF00067">
    <property type="entry name" value="p450"/>
    <property type="match status" value="1"/>
</dbReference>
<evidence type="ECO:0000256" key="8">
    <source>
        <dbReference type="PIRSR" id="PIRSR602401-1"/>
    </source>
</evidence>
<evidence type="ECO:0000256" key="5">
    <source>
        <dbReference type="ARBA" id="ARBA00023002"/>
    </source>
</evidence>
<dbReference type="InterPro" id="IPR036396">
    <property type="entry name" value="Cyt_P450_sf"/>
</dbReference>
<keyword evidence="7 9" id="KW-0503">Monooxygenase</keyword>
<evidence type="ECO:0000256" key="2">
    <source>
        <dbReference type="ARBA" id="ARBA00010617"/>
    </source>
</evidence>
<keyword evidence="3 8" id="KW-0349">Heme</keyword>
<gene>
    <name evidence="10" type="ORF">BDV38DRAFT_295988</name>
</gene>
<reference evidence="10 11" key="1">
    <citation type="submission" date="2019-04" db="EMBL/GenBank/DDBJ databases">
        <title>Friends and foes A comparative genomics study of 23 Aspergillus species from section Flavi.</title>
        <authorList>
            <consortium name="DOE Joint Genome Institute"/>
            <person name="Kjaerbolling I."/>
            <person name="Vesth T."/>
            <person name="Frisvad J.C."/>
            <person name="Nybo J.L."/>
            <person name="Theobald S."/>
            <person name="Kildgaard S."/>
            <person name="Isbrandt T."/>
            <person name="Kuo A."/>
            <person name="Sato A."/>
            <person name="Lyhne E.K."/>
            <person name="Kogle M.E."/>
            <person name="Wiebenga A."/>
            <person name="Kun R.S."/>
            <person name="Lubbers R.J."/>
            <person name="Makela M.R."/>
            <person name="Barry K."/>
            <person name="Chovatia M."/>
            <person name="Clum A."/>
            <person name="Daum C."/>
            <person name="Haridas S."/>
            <person name="He G."/>
            <person name="LaButti K."/>
            <person name="Lipzen A."/>
            <person name="Mondo S."/>
            <person name="Riley R."/>
            <person name="Salamov A."/>
            <person name="Simmons B.A."/>
            <person name="Magnuson J.K."/>
            <person name="Henrissat B."/>
            <person name="Mortensen U.H."/>
            <person name="Larsen T.O."/>
            <person name="Devries R.P."/>
            <person name="Grigoriev I.V."/>
            <person name="Machida M."/>
            <person name="Baker S.E."/>
            <person name="Andersen M.R."/>
        </authorList>
    </citation>
    <scope>NUCLEOTIDE SEQUENCE [LARGE SCALE GENOMIC DNA]</scope>
    <source>
        <strain evidence="10 11">CBS 117625</strain>
    </source>
</reference>
<proteinExistence type="inferred from homology"/>
<name>A0A5N6SI65_ASPPS</name>
<dbReference type="OrthoDB" id="1470350at2759"/>
<dbReference type="SUPFAM" id="SSF48264">
    <property type="entry name" value="Cytochrome P450"/>
    <property type="match status" value="1"/>
</dbReference>
<keyword evidence="11" id="KW-1185">Reference proteome</keyword>
<dbReference type="InterPro" id="IPR050364">
    <property type="entry name" value="Cytochrome_P450_fung"/>
</dbReference>
<dbReference type="GO" id="GO:0016705">
    <property type="term" value="F:oxidoreductase activity, acting on paired donors, with incorporation or reduction of molecular oxygen"/>
    <property type="evidence" value="ECO:0007669"/>
    <property type="project" value="InterPro"/>
</dbReference>
<keyword evidence="4 8" id="KW-0479">Metal-binding</keyword>
<feature type="binding site" description="axial binding residue" evidence="8">
    <location>
        <position position="422"/>
    </location>
    <ligand>
        <name>heme</name>
        <dbReference type="ChEBI" id="CHEBI:30413"/>
    </ligand>
    <ligandPart>
        <name>Fe</name>
        <dbReference type="ChEBI" id="CHEBI:18248"/>
    </ligandPart>
</feature>
<dbReference type="AlphaFoldDB" id="A0A5N6SI65"/>
<dbReference type="GeneID" id="43647036"/>
<keyword evidence="6 8" id="KW-0408">Iron</keyword>
<dbReference type="PANTHER" id="PTHR46300">
    <property type="entry name" value="P450, PUTATIVE (EUROFUNG)-RELATED-RELATED"/>
    <property type="match status" value="1"/>
</dbReference>
<comment type="similarity">
    <text evidence="2 9">Belongs to the cytochrome P450 family.</text>
</comment>
<keyword evidence="5 9" id="KW-0560">Oxidoreductase</keyword>
<dbReference type="PRINTS" id="PR00463">
    <property type="entry name" value="EP450I"/>
</dbReference>
<dbReference type="InterPro" id="IPR001128">
    <property type="entry name" value="Cyt_P450"/>
</dbReference>
<accession>A0A5N6SI65</accession>
<dbReference type="RefSeq" id="XP_031909660.1">
    <property type="nucleotide sequence ID" value="XM_032062826.1"/>
</dbReference>
<evidence type="ECO:0000256" key="3">
    <source>
        <dbReference type="ARBA" id="ARBA00022617"/>
    </source>
</evidence>
<evidence type="ECO:0000256" key="9">
    <source>
        <dbReference type="RuleBase" id="RU000461"/>
    </source>
</evidence>
<protein>
    <submittedName>
        <fullName evidence="10">Cytochrome P450</fullName>
    </submittedName>
</protein>
<comment type="cofactor">
    <cofactor evidence="1 8">
        <name>heme</name>
        <dbReference type="ChEBI" id="CHEBI:30413"/>
    </cofactor>
</comment>
<dbReference type="GO" id="GO:0005506">
    <property type="term" value="F:iron ion binding"/>
    <property type="evidence" value="ECO:0007669"/>
    <property type="project" value="InterPro"/>
</dbReference>
<dbReference type="EMBL" id="ML743614">
    <property type="protein sequence ID" value="KAE8133597.1"/>
    <property type="molecule type" value="Genomic_DNA"/>
</dbReference>
<evidence type="ECO:0000256" key="6">
    <source>
        <dbReference type="ARBA" id="ARBA00023004"/>
    </source>
</evidence>
<dbReference type="PROSITE" id="PS00086">
    <property type="entry name" value="CYTOCHROME_P450"/>
    <property type="match status" value="1"/>
</dbReference>
<dbReference type="GO" id="GO:0004497">
    <property type="term" value="F:monooxygenase activity"/>
    <property type="evidence" value="ECO:0007669"/>
    <property type="project" value="UniProtKB-KW"/>
</dbReference>
<dbReference type="CDD" id="cd11065">
    <property type="entry name" value="CYP64-like"/>
    <property type="match status" value="1"/>
</dbReference>
<evidence type="ECO:0000313" key="11">
    <source>
        <dbReference type="Proteomes" id="UP000325672"/>
    </source>
</evidence>
<dbReference type="InterPro" id="IPR017972">
    <property type="entry name" value="Cyt_P450_CS"/>
</dbReference>
<dbReference type="Proteomes" id="UP000325672">
    <property type="component" value="Unassembled WGS sequence"/>
</dbReference>
<dbReference type="PANTHER" id="PTHR46300:SF1">
    <property type="entry name" value="P450, PUTATIVE (EUROFUNG)-RELATED"/>
    <property type="match status" value="1"/>
</dbReference>
<dbReference type="Gene3D" id="1.10.630.10">
    <property type="entry name" value="Cytochrome P450"/>
    <property type="match status" value="1"/>
</dbReference>
<evidence type="ECO:0000256" key="4">
    <source>
        <dbReference type="ARBA" id="ARBA00022723"/>
    </source>
</evidence>
<evidence type="ECO:0000256" key="1">
    <source>
        <dbReference type="ARBA" id="ARBA00001971"/>
    </source>
</evidence>
<dbReference type="GO" id="GO:0020037">
    <property type="term" value="F:heme binding"/>
    <property type="evidence" value="ECO:0007669"/>
    <property type="project" value="InterPro"/>
</dbReference>
<evidence type="ECO:0000256" key="7">
    <source>
        <dbReference type="ARBA" id="ARBA00023033"/>
    </source>
</evidence>
<organism evidence="10 11">
    <name type="scientific">Aspergillus pseudotamarii</name>
    <dbReference type="NCBI Taxonomy" id="132259"/>
    <lineage>
        <taxon>Eukaryota</taxon>
        <taxon>Fungi</taxon>
        <taxon>Dikarya</taxon>
        <taxon>Ascomycota</taxon>
        <taxon>Pezizomycotina</taxon>
        <taxon>Eurotiomycetes</taxon>
        <taxon>Eurotiomycetidae</taxon>
        <taxon>Eurotiales</taxon>
        <taxon>Aspergillaceae</taxon>
        <taxon>Aspergillus</taxon>
        <taxon>Aspergillus subgen. Circumdati</taxon>
    </lineage>
</organism>
<dbReference type="PRINTS" id="PR00385">
    <property type="entry name" value="P450"/>
</dbReference>
<dbReference type="InterPro" id="IPR002401">
    <property type="entry name" value="Cyt_P450_E_grp-I"/>
</dbReference>
<sequence length="512" mass="58148">MGSSLLLVAISLGTICIFVYTLSYPRRQLPLPPGPRRLPLIGNLHQLDIKRPWESFHKWHQQYGPLVAVKFGARTIVSISSDGLARDLLNKRCATYSSRPRLSVCSENNAGELHAALMPHSKRWVLHHRIALTLLNPGLSKQYRQLQDLESQRVIHELLQGNDVAHSFDRYMASVSFTLAYGLPVQHHNQREVLQIRNFINGLRDAMSNMFVAVAEIFPLLDQLPGAFAIWRRQGEELNRHATAFFLDNSMKAQSAPGWNWVRECERLKETQDMSLREIAHVLGTIQEAGMETTPSVFRVVIKACLLYPACLSRAQEEIDEVVGRSRLPSFDDMGRLPYINALIHEAARWQPITPLGLPHCPLRDDEFMGYHIPAGSTIFPNNHSMVNDPEAFPEPREFKPERWLQSQDPPFSPFGYGRRICPGRHHALDSLFIVISRVVWAYTITHAYRNGEKVDVDAWDTHTSFTSSPAPFPTVLRVRSQTHQEIIEEAWTSTKEKLANFLGTFNPTSGG</sequence>
<evidence type="ECO:0000313" key="10">
    <source>
        <dbReference type="EMBL" id="KAE8133597.1"/>
    </source>
</evidence>